<dbReference type="InterPro" id="IPR036594">
    <property type="entry name" value="Meth_synthase_dom"/>
</dbReference>
<evidence type="ECO:0000259" key="3">
    <source>
        <dbReference type="PROSITE" id="PS50937"/>
    </source>
</evidence>
<dbReference type="PANTHER" id="PTHR30204:SF97">
    <property type="entry name" value="MERR FAMILY REGULATORY PROTEIN"/>
    <property type="match status" value="1"/>
</dbReference>
<evidence type="ECO:0000256" key="1">
    <source>
        <dbReference type="ARBA" id="ARBA00023125"/>
    </source>
</evidence>
<dbReference type="InterPro" id="IPR003759">
    <property type="entry name" value="Cbl-bd_cap"/>
</dbReference>
<dbReference type="Pfam" id="PF02607">
    <property type="entry name" value="B12-binding_2"/>
    <property type="match status" value="1"/>
</dbReference>
<evidence type="ECO:0000313" key="4">
    <source>
        <dbReference type="EMBL" id="GAA2730786.1"/>
    </source>
</evidence>
<evidence type="ECO:0000313" key="5">
    <source>
        <dbReference type="Proteomes" id="UP001501326"/>
    </source>
</evidence>
<dbReference type="PANTHER" id="PTHR30204">
    <property type="entry name" value="REDOX-CYCLING DRUG-SENSING TRANSCRIPTIONAL ACTIVATOR SOXR"/>
    <property type="match status" value="1"/>
</dbReference>
<comment type="caution">
    <text evidence="4">The sequence shown here is derived from an EMBL/GenBank/DDBJ whole genome shotgun (WGS) entry which is preliminary data.</text>
</comment>
<dbReference type="SMART" id="SM00422">
    <property type="entry name" value="HTH_MERR"/>
    <property type="match status" value="1"/>
</dbReference>
<evidence type="ECO:0000256" key="2">
    <source>
        <dbReference type="SAM" id="MobiDB-lite"/>
    </source>
</evidence>
<sequence length="334" mass="35914">MDSESGTRRAFGDPAEGSDDTLSEASDTERTTVEWAVGSVSERLGVAPATLRTWDRRYGIGPSQRTEGGHRRYTEEDIRRVRVMARFTARGVPAQSAARVALSMDSERLMIETGSETEVSPPLGDDHGTVSAVVSAALSLDPGALSRIYQRTLRERDLVSAWNDVFAPSLRSIGEQWGKGALGVESEHLASEVLVTELRAVIRGNRPRTVDPDVILASADEEQHYLPLLALEAELARHGLGAICLGARVPTTALSDLLMSRHPSRLFLWASIQRNADEALWTVLAGVHWPLTVVLGGPGWPEKLPAAGRSVTVTRAHDLASAAHAVLAPVGDGS</sequence>
<keyword evidence="1" id="KW-0238">DNA-binding</keyword>
<dbReference type="EMBL" id="BAAARN010000001">
    <property type="protein sequence ID" value="GAA2730786.1"/>
    <property type="molecule type" value="Genomic_DNA"/>
</dbReference>
<feature type="compositionally biased region" description="Basic and acidic residues" evidence="2">
    <location>
        <begin position="1"/>
        <end position="11"/>
    </location>
</feature>
<dbReference type="Gene3D" id="3.40.50.280">
    <property type="entry name" value="Cobalamin-binding domain"/>
    <property type="match status" value="1"/>
</dbReference>
<dbReference type="Pfam" id="PF13411">
    <property type="entry name" value="MerR_1"/>
    <property type="match status" value="1"/>
</dbReference>
<feature type="domain" description="HTH merR-type" evidence="3">
    <location>
        <begin position="34"/>
        <end position="103"/>
    </location>
</feature>
<dbReference type="RefSeq" id="WP_344189567.1">
    <property type="nucleotide sequence ID" value="NZ_BAAARN010000001.1"/>
</dbReference>
<keyword evidence="5" id="KW-1185">Reference proteome</keyword>
<dbReference type="Proteomes" id="UP001501326">
    <property type="component" value="Unassembled WGS sequence"/>
</dbReference>
<proteinExistence type="predicted"/>
<dbReference type="InterPro" id="IPR009061">
    <property type="entry name" value="DNA-bd_dom_put_sf"/>
</dbReference>
<reference evidence="4 5" key="1">
    <citation type="journal article" date="2019" name="Int. J. Syst. Evol. Microbiol.">
        <title>The Global Catalogue of Microorganisms (GCM) 10K type strain sequencing project: providing services to taxonomists for standard genome sequencing and annotation.</title>
        <authorList>
            <consortium name="The Broad Institute Genomics Platform"/>
            <consortium name="The Broad Institute Genome Sequencing Center for Infectious Disease"/>
            <person name="Wu L."/>
            <person name="Ma J."/>
        </authorList>
    </citation>
    <scope>NUCLEOTIDE SEQUENCE [LARGE SCALE GENOMIC DNA]</scope>
    <source>
        <strain evidence="4 5">JCM 16378</strain>
    </source>
</reference>
<protein>
    <submittedName>
        <fullName evidence="4">MerR family transcriptional regulator</fullName>
    </submittedName>
</protein>
<feature type="region of interest" description="Disordered" evidence="2">
    <location>
        <begin position="1"/>
        <end position="30"/>
    </location>
</feature>
<dbReference type="SUPFAM" id="SSF46955">
    <property type="entry name" value="Putative DNA-binding domain"/>
    <property type="match status" value="1"/>
</dbReference>
<dbReference type="PROSITE" id="PS50937">
    <property type="entry name" value="HTH_MERR_2"/>
    <property type="match status" value="1"/>
</dbReference>
<dbReference type="InterPro" id="IPR000551">
    <property type="entry name" value="MerR-type_HTH_dom"/>
</dbReference>
<name>A0ABN3UDH7_9MICO</name>
<dbReference type="Gene3D" id="1.10.1240.10">
    <property type="entry name" value="Methionine synthase domain"/>
    <property type="match status" value="1"/>
</dbReference>
<dbReference type="CDD" id="cd01104">
    <property type="entry name" value="HTH_MlrA-CarA"/>
    <property type="match status" value="1"/>
</dbReference>
<dbReference type="Gene3D" id="1.10.1660.10">
    <property type="match status" value="1"/>
</dbReference>
<gene>
    <name evidence="4" type="ORF">GCM10009867_02970</name>
</gene>
<accession>A0ABN3UDH7</accession>
<organism evidence="4 5">
    <name type="scientific">Pedococcus aerophilus</name>
    <dbReference type="NCBI Taxonomy" id="436356"/>
    <lineage>
        <taxon>Bacteria</taxon>
        <taxon>Bacillati</taxon>
        <taxon>Actinomycetota</taxon>
        <taxon>Actinomycetes</taxon>
        <taxon>Micrococcales</taxon>
        <taxon>Intrasporangiaceae</taxon>
        <taxon>Pedococcus</taxon>
    </lineage>
</organism>
<dbReference type="InterPro" id="IPR047057">
    <property type="entry name" value="MerR_fam"/>
</dbReference>